<accession>A0A8X7ZFN3</accession>
<dbReference type="Proteomes" id="UP000886885">
    <property type="component" value="Chromosome 7D"/>
</dbReference>
<proteinExistence type="predicted"/>
<sequence>MAAFALEYAKILPSTTSLLSWYVSFSTFLVLLRNTKIVPEWIHFGDNELVKSAEYYLSSRIGPEDGVVRVAKFD</sequence>
<comment type="caution">
    <text evidence="1">The sequence shown here is derived from an EMBL/GenBank/DDBJ whole genome shotgun (WGS) entry which is preliminary data.</text>
</comment>
<evidence type="ECO:0000313" key="1">
    <source>
        <dbReference type="EMBL" id="KAG6766772.1"/>
    </source>
</evidence>
<name>A0A8X7ZFN3_POPTO</name>
<keyword evidence="2" id="KW-1185">Reference proteome</keyword>
<dbReference type="AlphaFoldDB" id="A0A8X7ZFN3"/>
<protein>
    <submittedName>
        <fullName evidence="1">Uncharacterized protein</fullName>
    </submittedName>
</protein>
<reference evidence="1" key="1">
    <citation type="journal article" date="2020" name="bioRxiv">
        <title>Hybrid origin of Populus tomentosa Carr. identified through genome sequencing and phylogenomic analysis.</title>
        <authorList>
            <person name="An X."/>
            <person name="Gao K."/>
            <person name="Chen Z."/>
            <person name="Li J."/>
            <person name="Yang X."/>
            <person name="Yang X."/>
            <person name="Zhou J."/>
            <person name="Guo T."/>
            <person name="Zhao T."/>
            <person name="Huang S."/>
            <person name="Miao D."/>
            <person name="Khan W.U."/>
            <person name="Rao P."/>
            <person name="Ye M."/>
            <person name="Lei B."/>
            <person name="Liao W."/>
            <person name="Wang J."/>
            <person name="Ji L."/>
            <person name="Li Y."/>
            <person name="Guo B."/>
            <person name="Mustafa N.S."/>
            <person name="Li S."/>
            <person name="Yun Q."/>
            <person name="Keller S.R."/>
            <person name="Mao J."/>
            <person name="Zhang R."/>
            <person name="Strauss S.H."/>
        </authorList>
    </citation>
    <scope>NUCLEOTIDE SEQUENCE</scope>
    <source>
        <strain evidence="1">GM15</strain>
        <tissue evidence="1">Leaf</tissue>
    </source>
</reference>
<evidence type="ECO:0000313" key="2">
    <source>
        <dbReference type="Proteomes" id="UP000886885"/>
    </source>
</evidence>
<organism evidence="1 2">
    <name type="scientific">Populus tomentosa</name>
    <name type="common">Chinese white poplar</name>
    <dbReference type="NCBI Taxonomy" id="118781"/>
    <lineage>
        <taxon>Eukaryota</taxon>
        <taxon>Viridiplantae</taxon>
        <taxon>Streptophyta</taxon>
        <taxon>Embryophyta</taxon>
        <taxon>Tracheophyta</taxon>
        <taxon>Spermatophyta</taxon>
        <taxon>Magnoliopsida</taxon>
        <taxon>eudicotyledons</taxon>
        <taxon>Gunneridae</taxon>
        <taxon>Pentapetalae</taxon>
        <taxon>rosids</taxon>
        <taxon>fabids</taxon>
        <taxon>Malpighiales</taxon>
        <taxon>Salicaceae</taxon>
        <taxon>Saliceae</taxon>
        <taxon>Populus</taxon>
    </lineage>
</organism>
<gene>
    <name evidence="1" type="ORF">POTOM_027945</name>
</gene>
<dbReference type="EMBL" id="JAAWWB010000014">
    <property type="protein sequence ID" value="KAG6766772.1"/>
    <property type="molecule type" value="Genomic_DNA"/>
</dbReference>